<dbReference type="AlphaFoldDB" id="A0A1B6LVK2"/>
<sequence length="198" mass="22698">WGYIRQVRSCDKILEIMLSVVVILGAIPACIVANHLPNIGPCKPVKTDVNFNLTEYIKNHDGYHYYAAIPMAKLYEGIDQLWLRNIEIGNNTYETTVTAKYKDCTRGLEIFAKKLAIYIGGGVAKTIGENDSSYNYVYFIKYGKEYVIYYTCNPHGDDDSQDYVSVLSSCKLEKRELYEIEKIKRKNGLIGRTRFLHI</sequence>
<reference evidence="2" key="1">
    <citation type="submission" date="2015-11" db="EMBL/GenBank/DDBJ databases">
        <title>De novo transcriptome assembly of four potential Pierce s Disease insect vectors from Arizona vineyards.</title>
        <authorList>
            <person name="Tassone E.E."/>
        </authorList>
    </citation>
    <scope>NUCLEOTIDE SEQUENCE</scope>
</reference>
<accession>A0A1B6LVK2</accession>
<keyword evidence="1" id="KW-0472">Membrane</keyword>
<organism evidence="2">
    <name type="scientific">Graphocephala atropunctata</name>
    <dbReference type="NCBI Taxonomy" id="36148"/>
    <lineage>
        <taxon>Eukaryota</taxon>
        <taxon>Metazoa</taxon>
        <taxon>Ecdysozoa</taxon>
        <taxon>Arthropoda</taxon>
        <taxon>Hexapoda</taxon>
        <taxon>Insecta</taxon>
        <taxon>Pterygota</taxon>
        <taxon>Neoptera</taxon>
        <taxon>Paraneoptera</taxon>
        <taxon>Hemiptera</taxon>
        <taxon>Auchenorrhyncha</taxon>
        <taxon>Membracoidea</taxon>
        <taxon>Cicadellidae</taxon>
        <taxon>Cicadellinae</taxon>
        <taxon>Cicadellini</taxon>
        <taxon>Graphocephala</taxon>
    </lineage>
</organism>
<keyword evidence="1" id="KW-0812">Transmembrane</keyword>
<evidence type="ECO:0000256" key="1">
    <source>
        <dbReference type="SAM" id="Phobius"/>
    </source>
</evidence>
<evidence type="ECO:0008006" key="3">
    <source>
        <dbReference type="Google" id="ProtNLM"/>
    </source>
</evidence>
<feature type="transmembrane region" description="Helical" evidence="1">
    <location>
        <begin position="12"/>
        <end position="36"/>
    </location>
</feature>
<name>A0A1B6LVK2_9HEMI</name>
<keyword evidence="1" id="KW-1133">Transmembrane helix</keyword>
<feature type="non-terminal residue" evidence="2">
    <location>
        <position position="1"/>
    </location>
</feature>
<proteinExistence type="predicted"/>
<protein>
    <recommendedName>
        <fullName evidence="3">Lipocalin/cytosolic fatty-acid binding domain-containing protein</fullName>
    </recommendedName>
</protein>
<dbReference type="EMBL" id="GEBQ01012302">
    <property type="protein sequence ID" value="JAT27675.1"/>
    <property type="molecule type" value="Transcribed_RNA"/>
</dbReference>
<gene>
    <name evidence="2" type="ORF">g.3071</name>
</gene>
<evidence type="ECO:0000313" key="2">
    <source>
        <dbReference type="EMBL" id="JAT27675.1"/>
    </source>
</evidence>